<dbReference type="OrthoDB" id="3295600at2"/>
<gene>
    <name evidence="3" type="ORF">SAMN05444336_101999</name>
</gene>
<proteinExistence type="predicted"/>
<evidence type="ECO:0000256" key="2">
    <source>
        <dbReference type="SAM" id="SignalP"/>
    </source>
</evidence>
<organism evidence="3 4">
    <name type="scientific">Albimonas donghaensis</name>
    <dbReference type="NCBI Taxonomy" id="356660"/>
    <lineage>
        <taxon>Bacteria</taxon>
        <taxon>Pseudomonadati</taxon>
        <taxon>Pseudomonadota</taxon>
        <taxon>Alphaproteobacteria</taxon>
        <taxon>Rhodobacterales</taxon>
        <taxon>Paracoccaceae</taxon>
        <taxon>Albimonas</taxon>
    </lineage>
</organism>
<dbReference type="Proteomes" id="UP000199118">
    <property type="component" value="Unassembled WGS sequence"/>
</dbReference>
<feature type="chain" id="PRO_5011581276" description="DUF2927 domain-containing protein" evidence="2">
    <location>
        <begin position="22"/>
        <end position="311"/>
    </location>
</feature>
<feature type="signal peptide" evidence="2">
    <location>
        <begin position="1"/>
        <end position="21"/>
    </location>
</feature>
<dbReference type="RefSeq" id="WP_092679980.1">
    <property type="nucleotide sequence ID" value="NZ_FNMZ01000001.1"/>
</dbReference>
<name>A0A1H2THL4_9RHOB</name>
<dbReference type="STRING" id="356660.SAMN05444336_101999"/>
<evidence type="ECO:0000313" key="3">
    <source>
        <dbReference type="EMBL" id="SDW43362.1"/>
    </source>
</evidence>
<sequence length="311" mass="33476">MRSPTSLRAGHALGVRLPALAMGLAAGLAWASLAAGAAAAQSSPPSPDPSPDPSAGSSPRICLPGEPACLDPEALIRLVHDIAFGREDFRLPGDARHFSDHRLRRFPRGPVPVEVYSDDGAIAGNPKFWEPFRILAQRLPGITGLRLAPRAQVELWEAPPGVMVFVGTRGYLRESLATLARISGTDPARAEARFDALAEPFLRRGRPVCFAEVRFRSALSAEVAFSVVALESSPALSECVYEEMLQALGPINDSRRMRETLFNDAARVGAPTAYDWLAFAVIYDPRLVTGMTEAEAAPIIARIVEGYVSRP</sequence>
<dbReference type="EMBL" id="FNMZ01000001">
    <property type="protein sequence ID" value="SDW43362.1"/>
    <property type="molecule type" value="Genomic_DNA"/>
</dbReference>
<dbReference type="AlphaFoldDB" id="A0A1H2THL4"/>
<dbReference type="InterPro" id="IPR021323">
    <property type="entry name" value="DUF2927"/>
</dbReference>
<accession>A0A1H2THL4</accession>
<keyword evidence="4" id="KW-1185">Reference proteome</keyword>
<feature type="region of interest" description="Disordered" evidence="1">
    <location>
        <begin position="39"/>
        <end position="63"/>
    </location>
</feature>
<dbReference type="Pfam" id="PF11150">
    <property type="entry name" value="DUF2927"/>
    <property type="match status" value="1"/>
</dbReference>
<keyword evidence="2" id="KW-0732">Signal</keyword>
<evidence type="ECO:0000313" key="4">
    <source>
        <dbReference type="Proteomes" id="UP000199118"/>
    </source>
</evidence>
<evidence type="ECO:0008006" key="5">
    <source>
        <dbReference type="Google" id="ProtNLM"/>
    </source>
</evidence>
<evidence type="ECO:0000256" key="1">
    <source>
        <dbReference type="SAM" id="MobiDB-lite"/>
    </source>
</evidence>
<reference evidence="3 4" key="1">
    <citation type="submission" date="2016-10" db="EMBL/GenBank/DDBJ databases">
        <authorList>
            <person name="de Groot N.N."/>
        </authorList>
    </citation>
    <scope>NUCLEOTIDE SEQUENCE [LARGE SCALE GENOMIC DNA]</scope>
    <source>
        <strain evidence="3 4">DSM 17890</strain>
    </source>
</reference>
<protein>
    <recommendedName>
        <fullName evidence="5">DUF2927 domain-containing protein</fullName>
    </recommendedName>
</protein>